<comment type="caution">
    <text evidence="13">The sequence shown here is derived from an EMBL/GenBank/DDBJ whole genome shotgun (WGS) entry which is preliminary data.</text>
</comment>
<dbReference type="EC" id="5.3.3.2" evidence="3 10"/>
<evidence type="ECO:0000256" key="4">
    <source>
        <dbReference type="ARBA" id="ARBA00022490"/>
    </source>
</evidence>
<keyword evidence="7" id="KW-0464">Manganese</keyword>
<evidence type="ECO:0000256" key="7">
    <source>
        <dbReference type="ARBA" id="ARBA00023211"/>
    </source>
</evidence>
<keyword evidence="5" id="KW-0479">Metal-binding</keyword>
<comment type="pathway">
    <text evidence="1">Isoprenoid biosynthesis; dimethylallyl diphosphate biosynthesis; dimethylallyl diphosphate from isopentenyl diphosphate: step 1/1.</text>
</comment>
<feature type="active site" evidence="11">
    <location>
        <position position="71"/>
    </location>
</feature>
<reference evidence="13" key="1">
    <citation type="submission" date="2024-01" db="EMBL/GenBank/DDBJ databases">
        <title>Bank of Algae and Cyanobacteria of the Azores (BACA) strain genomes.</title>
        <authorList>
            <person name="Luz R."/>
            <person name="Cordeiro R."/>
            <person name="Fonseca A."/>
            <person name="Goncalves V."/>
        </authorList>
    </citation>
    <scope>NUCLEOTIDE SEQUENCE</scope>
    <source>
        <strain evidence="13">BACA0141</strain>
    </source>
</reference>
<evidence type="ECO:0000256" key="1">
    <source>
        <dbReference type="ARBA" id="ARBA00004826"/>
    </source>
</evidence>
<name>A0AAW9Q0G8_9CYAN</name>
<keyword evidence="9 13" id="KW-0413">Isomerase</keyword>
<dbReference type="SUPFAM" id="SSF55811">
    <property type="entry name" value="Nudix"/>
    <property type="match status" value="1"/>
</dbReference>
<dbReference type="Proteomes" id="UP001333818">
    <property type="component" value="Unassembled WGS sequence"/>
</dbReference>
<gene>
    <name evidence="13" type="primary">idi</name>
    <name evidence="13" type="ORF">V2H45_15265</name>
</gene>
<organism evidence="13 14">
    <name type="scientific">Tumidithrix elongata BACA0141</name>
    <dbReference type="NCBI Taxonomy" id="2716417"/>
    <lineage>
        <taxon>Bacteria</taxon>
        <taxon>Bacillati</taxon>
        <taxon>Cyanobacteriota</taxon>
        <taxon>Cyanophyceae</taxon>
        <taxon>Pseudanabaenales</taxon>
        <taxon>Pseudanabaenaceae</taxon>
        <taxon>Tumidithrix</taxon>
        <taxon>Tumidithrix elongata</taxon>
    </lineage>
</organism>
<comment type="similarity">
    <text evidence="2">Belongs to the IPP isomerase type 1 family.</text>
</comment>
<dbReference type="PIRSF" id="PIRSF018427">
    <property type="entry name" value="Isopntndiph_ism"/>
    <property type="match status" value="1"/>
</dbReference>
<evidence type="ECO:0000256" key="6">
    <source>
        <dbReference type="ARBA" id="ARBA00022842"/>
    </source>
</evidence>
<dbReference type="CDD" id="cd02885">
    <property type="entry name" value="NUDIX_IPP_Isomerase"/>
    <property type="match status" value="1"/>
</dbReference>
<feature type="domain" description="Nudix hydrolase" evidence="12">
    <location>
        <begin position="34"/>
        <end position="166"/>
    </location>
</feature>
<dbReference type="PANTHER" id="PTHR10885">
    <property type="entry name" value="ISOPENTENYL-DIPHOSPHATE DELTA-ISOMERASE"/>
    <property type="match status" value="1"/>
</dbReference>
<dbReference type="AlphaFoldDB" id="A0AAW9Q0G8"/>
<evidence type="ECO:0000259" key="12">
    <source>
        <dbReference type="PROSITE" id="PS51462"/>
    </source>
</evidence>
<dbReference type="GO" id="GO:0005737">
    <property type="term" value="C:cytoplasm"/>
    <property type="evidence" value="ECO:0007669"/>
    <property type="project" value="TreeGrafter"/>
</dbReference>
<dbReference type="InterPro" id="IPR011876">
    <property type="entry name" value="IsopentenylPP_isomerase_typ1"/>
</dbReference>
<evidence type="ECO:0000256" key="5">
    <source>
        <dbReference type="ARBA" id="ARBA00022723"/>
    </source>
</evidence>
<evidence type="ECO:0000256" key="2">
    <source>
        <dbReference type="ARBA" id="ARBA00007579"/>
    </source>
</evidence>
<keyword evidence="6" id="KW-0460">Magnesium</keyword>
<dbReference type="InterPro" id="IPR000086">
    <property type="entry name" value="NUDIX_hydrolase_dom"/>
</dbReference>
<proteinExistence type="inferred from homology"/>
<feature type="active site" evidence="11">
    <location>
        <position position="118"/>
    </location>
</feature>
<dbReference type="RefSeq" id="WP_330484529.1">
    <property type="nucleotide sequence ID" value="NZ_JAZBJZ010000064.1"/>
</dbReference>
<evidence type="ECO:0000256" key="11">
    <source>
        <dbReference type="PIRSR" id="PIRSR018427-1"/>
    </source>
</evidence>
<dbReference type="Gene3D" id="3.90.79.10">
    <property type="entry name" value="Nucleoside Triphosphate Pyrophosphohydrolase"/>
    <property type="match status" value="1"/>
</dbReference>
<sequence length="186" mass="21428">MLQAQATEELLILVDESDRQVGVAEKLQAHLDGKLHRAFSIFVMNSQGELLLQKRAKAKYHSGGLWTNTCCSHPRPNETLESACDRRLQEEMGFSCQLKALFSFVYHANLDRGLIEHEYDHVFLGNYEGSPTPNPEEVEDWQWMGLEALQIDIRQNPQHYTYWLRECLDRFLEIAGNHKGIIPMGN</sequence>
<dbReference type="GO" id="GO:0004452">
    <property type="term" value="F:isopentenyl-diphosphate delta-isomerase activity"/>
    <property type="evidence" value="ECO:0007669"/>
    <property type="project" value="UniProtKB-UniRule"/>
</dbReference>
<evidence type="ECO:0000313" key="13">
    <source>
        <dbReference type="EMBL" id="MEE3718098.1"/>
    </source>
</evidence>
<dbReference type="PANTHER" id="PTHR10885:SF0">
    <property type="entry name" value="ISOPENTENYL-DIPHOSPHATE DELTA-ISOMERASE"/>
    <property type="match status" value="1"/>
</dbReference>
<dbReference type="Pfam" id="PF00293">
    <property type="entry name" value="NUDIX"/>
    <property type="match status" value="1"/>
</dbReference>
<evidence type="ECO:0000256" key="10">
    <source>
        <dbReference type="NCBIfam" id="TIGR02150"/>
    </source>
</evidence>
<protein>
    <recommendedName>
        <fullName evidence="3 10">Isopentenyl-diphosphate delta-isomerase</fullName>
        <ecNumber evidence="3 10">5.3.3.2</ecNumber>
    </recommendedName>
</protein>
<dbReference type="GO" id="GO:0009240">
    <property type="term" value="P:isopentenyl diphosphate biosynthetic process"/>
    <property type="evidence" value="ECO:0007669"/>
    <property type="project" value="TreeGrafter"/>
</dbReference>
<dbReference type="EMBL" id="JAZBJZ010000064">
    <property type="protein sequence ID" value="MEE3718098.1"/>
    <property type="molecule type" value="Genomic_DNA"/>
</dbReference>
<evidence type="ECO:0000256" key="9">
    <source>
        <dbReference type="ARBA" id="ARBA00023235"/>
    </source>
</evidence>
<dbReference type="NCBIfam" id="NF002995">
    <property type="entry name" value="PRK03759.1"/>
    <property type="match status" value="1"/>
</dbReference>
<accession>A0AAW9Q0G8</accession>
<keyword evidence="8" id="KW-0414">Isoprene biosynthesis</keyword>
<dbReference type="PROSITE" id="PS51462">
    <property type="entry name" value="NUDIX"/>
    <property type="match status" value="1"/>
</dbReference>
<keyword evidence="14" id="KW-1185">Reference proteome</keyword>
<dbReference type="InterPro" id="IPR015797">
    <property type="entry name" value="NUDIX_hydrolase-like_dom_sf"/>
</dbReference>
<evidence type="ECO:0000256" key="8">
    <source>
        <dbReference type="ARBA" id="ARBA00023229"/>
    </source>
</evidence>
<dbReference type="NCBIfam" id="TIGR02150">
    <property type="entry name" value="IPP_isom_1"/>
    <property type="match status" value="1"/>
</dbReference>
<dbReference type="InterPro" id="IPR056375">
    <property type="entry name" value="Idi_bact"/>
</dbReference>
<dbReference type="GO" id="GO:0046872">
    <property type="term" value="F:metal ion binding"/>
    <property type="evidence" value="ECO:0007669"/>
    <property type="project" value="UniProtKB-KW"/>
</dbReference>
<evidence type="ECO:0000256" key="3">
    <source>
        <dbReference type="ARBA" id="ARBA00012057"/>
    </source>
</evidence>
<keyword evidence="4" id="KW-0963">Cytoplasm</keyword>
<evidence type="ECO:0000313" key="14">
    <source>
        <dbReference type="Proteomes" id="UP001333818"/>
    </source>
</evidence>
<dbReference type="HAMAP" id="MF_00202">
    <property type="entry name" value="Idi"/>
    <property type="match status" value="1"/>
</dbReference>